<accession>A0ABW8D326</accession>
<keyword evidence="1" id="KW-0812">Transmembrane</keyword>
<evidence type="ECO:0000256" key="1">
    <source>
        <dbReference type="SAM" id="Phobius"/>
    </source>
</evidence>
<feature type="transmembrane region" description="Helical" evidence="1">
    <location>
        <begin position="534"/>
        <end position="559"/>
    </location>
</feature>
<dbReference type="CDD" id="cd00198">
    <property type="entry name" value="vWFA"/>
    <property type="match status" value="1"/>
</dbReference>
<evidence type="ECO:0000259" key="3">
    <source>
        <dbReference type="PROSITE" id="PS50234"/>
    </source>
</evidence>
<keyword evidence="1" id="KW-0472">Membrane</keyword>
<dbReference type="RefSeq" id="WP_400185593.1">
    <property type="nucleotide sequence ID" value="NZ_JBGORX010000001.1"/>
</dbReference>
<comment type="caution">
    <text evidence="4">The sequence shown here is derived from an EMBL/GenBank/DDBJ whole genome shotgun (WGS) entry which is preliminary data.</text>
</comment>
<organism evidence="4 5">
    <name type="scientific">Legionella lytica</name>
    <dbReference type="NCBI Taxonomy" id="96232"/>
    <lineage>
        <taxon>Bacteria</taxon>
        <taxon>Pseudomonadati</taxon>
        <taxon>Pseudomonadota</taxon>
        <taxon>Gammaproteobacteria</taxon>
        <taxon>Legionellales</taxon>
        <taxon>Legionellaceae</taxon>
        <taxon>Legionella</taxon>
    </lineage>
</organism>
<reference evidence="4 5" key="1">
    <citation type="submission" date="2024-08" db="EMBL/GenBank/DDBJ databases">
        <title>Draft Genome Sequence of Legionella lytica strain DSB2004, Isolated From a Fire Sprinkler System.</title>
        <authorList>
            <person name="Everhart A.D."/>
            <person name="Kidane D.T."/>
            <person name="Farone A.L."/>
            <person name="Farone M.B."/>
        </authorList>
    </citation>
    <scope>NUCLEOTIDE SEQUENCE [LARGE SCALE GENOMIC DNA]</scope>
    <source>
        <strain evidence="4 5">DSB2004</strain>
    </source>
</reference>
<feature type="signal peptide" evidence="2">
    <location>
        <begin position="1"/>
        <end position="26"/>
    </location>
</feature>
<dbReference type="SUPFAM" id="SSF53300">
    <property type="entry name" value="vWA-like"/>
    <property type="match status" value="1"/>
</dbReference>
<feature type="domain" description="VWFA" evidence="3">
    <location>
        <begin position="31"/>
        <end position="213"/>
    </location>
</feature>
<dbReference type="EMBL" id="JBGORX010000001">
    <property type="protein sequence ID" value="MFJ1267082.1"/>
    <property type="molecule type" value="Genomic_DNA"/>
</dbReference>
<dbReference type="SMART" id="SM00327">
    <property type="entry name" value="VWA"/>
    <property type="match status" value="1"/>
</dbReference>
<dbReference type="Pfam" id="PF00092">
    <property type="entry name" value="VWA"/>
    <property type="match status" value="1"/>
</dbReference>
<keyword evidence="2" id="KW-0732">Signal</keyword>
<dbReference type="PROSITE" id="PS50234">
    <property type="entry name" value="VWFA"/>
    <property type="match status" value="1"/>
</dbReference>
<protein>
    <submittedName>
        <fullName evidence="4">VWA domain-containing protein</fullName>
    </submittedName>
</protein>
<dbReference type="InterPro" id="IPR002035">
    <property type="entry name" value="VWF_A"/>
</dbReference>
<keyword evidence="5" id="KW-1185">Reference proteome</keyword>
<evidence type="ECO:0000313" key="5">
    <source>
        <dbReference type="Proteomes" id="UP001615550"/>
    </source>
</evidence>
<evidence type="ECO:0000313" key="4">
    <source>
        <dbReference type="EMBL" id="MFJ1267082.1"/>
    </source>
</evidence>
<gene>
    <name evidence="4" type="ORF">ACD661_00765</name>
</gene>
<keyword evidence="1" id="KW-1133">Transmembrane helix</keyword>
<evidence type="ECO:0000256" key="2">
    <source>
        <dbReference type="SAM" id="SignalP"/>
    </source>
</evidence>
<dbReference type="PANTHER" id="PTHR45737">
    <property type="entry name" value="VON WILLEBRAND FACTOR A DOMAIN-CONTAINING PROTEIN 5A"/>
    <property type="match status" value="1"/>
</dbReference>
<name>A0ABW8D326_9GAMM</name>
<proteinExistence type="predicted"/>
<dbReference type="Proteomes" id="UP001615550">
    <property type="component" value="Unassembled WGS sequence"/>
</dbReference>
<feature type="chain" id="PRO_5046953153" evidence="2">
    <location>
        <begin position="27"/>
        <end position="579"/>
    </location>
</feature>
<dbReference type="PANTHER" id="PTHR45737:SF6">
    <property type="entry name" value="VON WILLEBRAND FACTOR A DOMAIN-CONTAINING PROTEIN 5A"/>
    <property type="match status" value="1"/>
</dbReference>
<dbReference type="InterPro" id="IPR036465">
    <property type="entry name" value="vWFA_dom_sf"/>
</dbReference>
<sequence length="579" mass="65194">MRSSRIRLFLLFIFCISCGLSTSVLAQENTEVVLLIDTSGSMKTNDPQNLRIPATNLLINLLKERAKLTIFTFSTHTKLLVPTNEASDAYVNQFHAKEKQINSQGQFTNILAALNAANSSWKDSKSRFIVLLTDGKIDRGSQQQDRDDRQIINNRLLPELKKNHIKLYPIGIGSNIDEELLKSFANQTNGIYQFINSMSDAEKSLYNTFTAAMPAQGIPLEKTDNNERKIPVDANVKQLSVIIEKKDKHTPVTLYQPDGTILESKLPSLNKYIFIDVKHPAAGAWKIKGDEQQEERAIILTNLELITNKLSGEYFNRELITVNAKLQSEKNNNDLSQLLTNTAVILDLKNEKDNFTTPIPLVKNMQFAKEFLLDMSPGMTKSIVTAKNDSFVREEQSLFKIMPTPFQQSISNNAFKVELVNPHIEQDSVKIKLVNPKRIALLTLAPHNGFWQTSIKTLCNLQELPSLLLQAEITAKSPSGRSLVLLLPQEKINCNAAALQISSYIEPLPLNKIEQSAPVPAVNKTKHMNKRHPLLSINLVSMIGLLVLILVSLTCGYFYKKNQRLYKEKMDELRGNDDI</sequence>
<dbReference type="Gene3D" id="3.40.50.410">
    <property type="entry name" value="von Willebrand factor, type A domain"/>
    <property type="match status" value="1"/>
</dbReference>